<dbReference type="RefSeq" id="WP_209282382.1">
    <property type="nucleotide sequence ID" value="NZ_JAATJM010000001.1"/>
</dbReference>
<evidence type="ECO:0000256" key="1">
    <source>
        <dbReference type="ARBA" id="ARBA00022679"/>
    </source>
</evidence>
<dbReference type="Proteomes" id="UP000587415">
    <property type="component" value="Unassembled WGS sequence"/>
</dbReference>
<sequence>MTAIQPRRVLMNTDAVGGVWTYALDLSAGLIARGIEVTLAVLGPAPQPGQRRAAERIAGLTVVETGLPLDWTAGDAGAVAAAAHGVARLATAQGADLVHLNTPALTAEGRFRAPVVGACHSCLASWWSTVKGEEPMPEPFRWRTDLLTRGYAACDRLIAPSYSFMQETAALYGVLPQAVRNGRTPPTRVPAARRNPVVMTSGRLWDEGKNFRTLDRAAGRMRGQVHAAGSLKGPDGQTVAFDHILCLNQLDAPVLAAHLERSAVFASLSLYEPFGLGVLEAAQAGCALVLSDIPTFRELWQGAAVFVPAEDDAAVAEALDGLLDDPERAEELGRCAAERSARFTVDAMIEGTLAVYGEALAARAPFPEVAA</sequence>
<dbReference type="Gene3D" id="3.40.50.2000">
    <property type="entry name" value="Glycogen Phosphorylase B"/>
    <property type="match status" value="2"/>
</dbReference>
<dbReference type="InterPro" id="IPR028098">
    <property type="entry name" value="Glyco_trans_4-like_N"/>
</dbReference>
<feature type="domain" description="Glycosyltransferase subfamily 4-like N-terminal" evidence="3">
    <location>
        <begin position="16"/>
        <end position="177"/>
    </location>
</feature>
<reference evidence="4 5" key="1">
    <citation type="submission" date="2020-03" db="EMBL/GenBank/DDBJ databases">
        <title>Genomic Encyclopedia of Type Strains, Phase IV (KMG-IV): sequencing the most valuable type-strain genomes for metagenomic binning, comparative biology and taxonomic classification.</title>
        <authorList>
            <person name="Goeker M."/>
        </authorList>
    </citation>
    <scope>NUCLEOTIDE SEQUENCE [LARGE SCALE GENOMIC DNA]</scope>
    <source>
        <strain evidence="4 5">DSM 4736</strain>
    </source>
</reference>
<evidence type="ECO:0000313" key="5">
    <source>
        <dbReference type="Proteomes" id="UP000587415"/>
    </source>
</evidence>
<dbReference type="EMBL" id="JAATJM010000001">
    <property type="protein sequence ID" value="NJC40354.1"/>
    <property type="molecule type" value="Genomic_DNA"/>
</dbReference>
<name>A0A7X6BMY0_9CAUL</name>
<dbReference type="GO" id="GO:0016757">
    <property type="term" value="F:glycosyltransferase activity"/>
    <property type="evidence" value="ECO:0007669"/>
    <property type="project" value="InterPro"/>
</dbReference>
<dbReference type="AlphaFoldDB" id="A0A7X6BMY0"/>
<evidence type="ECO:0000259" key="3">
    <source>
        <dbReference type="Pfam" id="PF13439"/>
    </source>
</evidence>
<dbReference type="PANTHER" id="PTHR46401">
    <property type="entry name" value="GLYCOSYLTRANSFERASE WBBK-RELATED"/>
    <property type="match status" value="1"/>
</dbReference>
<comment type="caution">
    <text evidence="4">The sequence shown here is derived from an EMBL/GenBank/DDBJ whole genome shotgun (WGS) entry which is preliminary data.</text>
</comment>
<dbReference type="Pfam" id="PF00534">
    <property type="entry name" value="Glycos_transf_1"/>
    <property type="match status" value="1"/>
</dbReference>
<evidence type="ECO:0000259" key="2">
    <source>
        <dbReference type="Pfam" id="PF00534"/>
    </source>
</evidence>
<organism evidence="4 5">
    <name type="scientific">Brevundimonas alba</name>
    <dbReference type="NCBI Taxonomy" id="74314"/>
    <lineage>
        <taxon>Bacteria</taxon>
        <taxon>Pseudomonadati</taxon>
        <taxon>Pseudomonadota</taxon>
        <taxon>Alphaproteobacteria</taxon>
        <taxon>Caulobacterales</taxon>
        <taxon>Caulobacteraceae</taxon>
        <taxon>Brevundimonas</taxon>
    </lineage>
</organism>
<dbReference type="PANTHER" id="PTHR46401:SF2">
    <property type="entry name" value="GLYCOSYLTRANSFERASE WBBK-RELATED"/>
    <property type="match status" value="1"/>
</dbReference>
<evidence type="ECO:0000313" key="4">
    <source>
        <dbReference type="EMBL" id="NJC40354.1"/>
    </source>
</evidence>
<gene>
    <name evidence="4" type="ORF">GGQ87_000612</name>
</gene>
<proteinExistence type="predicted"/>
<keyword evidence="5" id="KW-1185">Reference proteome</keyword>
<dbReference type="SUPFAM" id="SSF53756">
    <property type="entry name" value="UDP-Glycosyltransferase/glycogen phosphorylase"/>
    <property type="match status" value="1"/>
</dbReference>
<keyword evidence="1 4" id="KW-0808">Transferase</keyword>
<dbReference type="CDD" id="cd03801">
    <property type="entry name" value="GT4_PimA-like"/>
    <property type="match status" value="1"/>
</dbReference>
<dbReference type="InterPro" id="IPR001296">
    <property type="entry name" value="Glyco_trans_1"/>
</dbReference>
<accession>A0A7X6BMY0</accession>
<feature type="domain" description="Glycosyl transferase family 1" evidence="2">
    <location>
        <begin position="243"/>
        <end position="337"/>
    </location>
</feature>
<dbReference type="Pfam" id="PF13439">
    <property type="entry name" value="Glyco_transf_4"/>
    <property type="match status" value="1"/>
</dbReference>
<protein>
    <submittedName>
        <fullName evidence="4">Glycosyltransferase involved in cell wall biosynthesis</fullName>
    </submittedName>
</protein>